<dbReference type="GO" id="GO:0003700">
    <property type="term" value="F:DNA-binding transcription factor activity"/>
    <property type="evidence" value="ECO:0007669"/>
    <property type="project" value="InterPro"/>
</dbReference>
<evidence type="ECO:0000313" key="6">
    <source>
        <dbReference type="EMBL" id="HFX14222.1"/>
    </source>
</evidence>
<dbReference type="GO" id="GO:0097367">
    <property type="term" value="F:carbohydrate derivative binding"/>
    <property type="evidence" value="ECO:0007669"/>
    <property type="project" value="InterPro"/>
</dbReference>
<dbReference type="PANTHER" id="PTHR30514">
    <property type="entry name" value="GLUCOKINASE"/>
    <property type="match status" value="1"/>
</dbReference>
<dbReference type="Gene3D" id="1.10.10.10">
    <property type="entry name" value="Winged helix-like DNA-binding domain superfamily/Winged helix DNA-binding domain"/>
    <property type="match status" value="1"/>
</dbReference>
<dbReference type="InterPro" id="IPR035472">
    <property type="entry name" value="RpiR-like_SIS"/>
</dbReference>
<keyword evidence="1" id="KW-0805">Transcription regulation</keyword>
<dbReference type="InterPro" id="IPR046348">
    <property type="entry name" value="SIS_dom_sf"/>
</dbReference>
<protein>
    <submittedName>
        <fullName evidence="6">MurR/RpiR family transcriptional regulator</fullName>
    </submittedName>
</protein>
<dbReference type="SUPFAM" id="SSF46689">
    <property type="entry name" value="Homeodomain-like"/>
    <property type="match status" value="1"/>
</dbReference>
<dbReference type="SUPFAM" id="SSF53697">
    <property type="entry name" value="SIS domain"/>
    <property type="match status" value="1"/>
</dbReference>
<dbReference type="GO" id="GO:0003677">
    <property type="term" value="F:DNA binding"/>
    <property type="evidence" value="ECO:0007669"/>
    <property type="project" value="UniProtKB-KW"/>
</dbReference>
<keyword evidence="3" id="KW-0804">Transcription</keyword>
<evidence type="ECO:0000256" key="1">
    <source>
        <dbReference type="ARBA" id="ARBA00023015"/>
    </source>
</evidence>
<proteinExistence type="predicted"/>
<dbReference type="InterPro" id="IPR001347">
    <property type="entry name" value="SIS_dom"/>
</dbReference>
<keyword evidence="2" id="KW-0238">DNA-binding</keyword>
<dbReference type="InterPro" id="IPR047640">
    <property type="entry name" value="RpiR-like"/>
</dbReference>
<comment type="caution">
    <text evidence="6">The sequence shown here is derived from an EMBL/GenBank/DDBJ whole genome shotgun (WGS) entry which is preliminary data.</text>
</comment>
<dbReference type="PROSITE" id="PS51071">
    <property type="entry name" value="HTH_RPIR"/>
    <property type="match status" value="1"/>
</dbReference>
<dbReference type="PANTHER" id="PTHR30514:SF1">
    <property type="entry name" value="HTH-TYPE TRANSCRIPTIONAL REGULATOR HEXR-RELATED"/>
    <property type="match status" value="1"/>
</dbReference>
<sequence>MENNVLEKIKEKKHLFRESEEKVANYILTRWQEVLHLPITELAERIGVSEATIVRMCKKMGFRGFQELKIALAMDKIQPIKTVHQAVQEGDDLETILKKIFSANIRAMEATLNVLSVNELERAIDALCNARQIQIYGVGGSGPVALDAQHKFMKTGIPTVAYIDSHMMAMSASILEPQDVAIGISASGSSKDIVEALALAKERGATTIGITHYAKTPMDRVLDIKLSVSSEETFYRTESTSARIAQLSIIDTLYIGVALKRLDKTIENLRLTREAIVPKRF</sequence>
<evidence type="ECO:0000256" key="2">
    <source>
        <dbReference type="ARBA" id="ARBA00023125"/>
    </source>
</evidence>
<accession>A0A7C3RS37</accession>
<name>A0A7C3RS37_DICTH</name>
<evidence type="ECO:0000256" key="3">
    <source>
        <dbReference type="ARBA" id="ARBA00023163"/>
    </source>
</evidence>
<dbReference type="AlphaFoldDB" id="A0A7C3RS37"/>
<dbReference type="CDD" id="cd05013">
    <property type="entry name" value="SIS_RpiR"/>
    <property type="match status" value="1"/>
</dbReference>
<dbReference type="Gene3D" id="3.40.50.10490">
    <property type="entry name" value="Glucose-6-phosphate isomerase like protein, domain 1"/>
    <property type="match status" value="1"/>
</dbReference>
<dbReference type="InterPro" id="IPR036388">
    <property type="entry name" value="WH-like_DNA-bd_sf"/>
</dbReference>
<dbReference type="Pfam" id="PF01418">
    <property type="entry name" value="HTH_6"/>
    <property type="match status" value="1"/>
</dbReference>
<dbReference type="GO" id="GO:1901135">
    <property type="term" value="P:carbohydrate derivative metabolic process"/>
    <property type="evidence" value="ECO:0007669"/>
    <property type="project" value="InterPro"/>
</dbReference>
<dbReference type="PROSITE" id="PS51464">
    <property type="entry name" value="SIS"/>
    <property type="match status" value="1"/>
</dbReference>
<evidence type="ECO:0000259" key="4">
    <source>
        <dbReference type="PROSITE" id="PS51071"/>
    </source>
</evidence>
<organism evidence="6">
    <name type="scientific">Dictyoglomus thermophilum</name>
    <dbReference type="NCBI Taxonomy" id="14"/>
    <lineage>
        <taxon>Bacteria</taxon>
        <taxon>Pseudomonadati</taxon>
        <taxon>Dictyoglomota</taxon>
        <taxon>Dictyoglomia</taxon>
        <taxon>Dictyoglomales</taxon>
        <taxon>Dictyoglomaceae</taxon>
        <taxon>Dictyoglomus</taxon>
    </lineage>
</organism>
<dbReference type="InterPro" id="IPR000281">
    <property type="entry name" value="HTH_RpiR"/>
</dbReference>
<feature type="domain" description="SIS" evidence="5">
    <location>
        <begin position="123"/>
        <end position="263"/>
    </location>
</feature>
<dbReference type="Pfam" id="PF01380">
    <property type="entry name" value="SIS"/>
    <property type="match status" value="1"/>
</dbReference>
<dbReference type="InterPro" id="IPR009057">
    <property type="entry name" value="Homeodomain-like_sf"/>
</dbReference>
<feature type="domain" description="HTH rpiR-type" evidence="4">
    <location>
        <begin position="3"/>
        <end position="79"/>
    </location>
</feature>
<reference evidence="6" key="1">
    <citation type="journal article" date="2020" name="mSystems">
        <title>Genome- and Community-Level Interaction Insights into Carbon Utilization and Element Cycling Functions of Hydrothermarchaeota in Hydrothermal Sediment.</title>
        <authorList>
            <person name="Zhou Z."/>
            <person name="Liu Y."/>
            <person name="Xu W."/>
            <person name="Pan J."/>
            <person name="Luo Z.H."/>
            <person name="Li M."/>
        </authorList>
    </citation>
    <scope>NUCLEOTIDE SEQUENCE [LARGE SCALE GENOMIC DNA]</scope>
    <source>
        <strain evidence="6">SpSt-81</strain>
    </source>
</reference>
<gene>
    <name evidence="6" type="ORF">ENW00_08800</name>
</gene>
<dbReference type="EMBL" id="DTIN01000039">
    <property type="protein sequence ID" value="HFX14222.1"/>
    <property type="molecule type" value="Genomic_DNA"/>
</dbReference>
<evidence type="ECO:0000259" key="5">
    <source>
        <dbReference type="PROSITE" id="PS51464"/>
    </source>
</evidence>